<feature type="active site" description="Proton acceptor" evidence="4">
    <location>
        <position position="448"/>
    </location>
</feature>
<evidence type="ECO:0000256" key="3">
    <source>
        <dbReference type="ARBA" id="ARBA00023326"/>
    </source>
</evidence>
<feature type="region of interest" description="Disordered" evidence="6">
    <location>
        <begin position="516"/>
        <end position="535"/>
    </location>
</feature>
<dbReference type="InterPro" id="IPR001554">
    <property type="entry name" value="Glyco_hydro_14"/>
</dbReference>
<dbReference type="PANTHER" id="PTHR31352:SF3">
    <property type="entry name" value="INACTIVE BETA-AMYLASE 9"/>
    <property type="match status" value="1"/>
</dbReference>
<evidence type="ECO:0000256" key="4">
    <source>
        <dbReference type="PIRSR" id="PIRSR601554-1"/>
    </source>
</evidence>
<feature type="active site" description="Proton donor" evidence="4">
    <location>
        <position position="249"/>
    </location>
</feature>
<name>A0AAV7F8Q5_ARIFI</name>
<dbReference type="GO" id="GO:0000272">
    <property type="term" value="P:polysaccharide catabolic process"/>
    <property type="evidence" value="ECO:0007669"/>
    <property type="project" value="UniProtKB-KW"/>
</dbReference>
<protein>
    <recommendedName>
        <fullName evidence="5">Beta-amylase</fullName>
        <ecNumber evidence="5">3.2.1.2</ecNumber>
    </recommendedName>
</protein>
<dbReference type="PANTHER" id="PTHR31352">
    <property type="entry name" value="BETA-AMYLASE 1, CHLOROPLASTIC"/>
    <property type="match status" value="1"/>
</dbReference>
<organism evidence="7 8">
    <name type="scientific">Aristolochia fimbriata</name>
    <name type="common">White veined hardy Dutchman's pipe vine</name>
    <dbReference type="NCBI Taxonomy" id="158543"/>
    <lineage>
        <taxon>Eukaryota</taxon>
        <taxon>Viridiplantae</taxon>
        <taxon>Streptophyta</taxon>
        <taxon>Embryophyta</taxon>
        <taxon>Tracheophyta</taxon>
        <taxon>Spermatophyta</taxon>
        <taxon>Magnoliopsida</taxon>
        <taxon>Magnoliidae</taxon>
        <taxon>Piperales</taxon>
        <taxon>Aristolochiaceae</taxon>
        <taxon>Aristolochia</taxon>
    </lineage>
</organism>
<comment type="caution">
    <text evidence="7">The sequence shown here is derived from an EMBL/GenBank/DDBJ whole genome shotgun (WGS) entry which is preliminary data.</text>
</comment>
<dbReference type="EC" id="3.2.1.2" evidence="5"/>
<keyword evidence="5" id="KW-0326">Glycosidase</keyword>
<evidence type="ECO:0000313" key="7">
    <source>
        <dbReference type="EMBL" id="KAG9457575.1"/>
    </source>
</evidence>
<dbReference type="SUPFAM" id="SSF51445">
    <property type="entry name" value="(Trans)glycosidases"/>
    <property type="match status" value="1"/>
</dbReference>
<accession>A0AAV7F8Q5</accession>
<evidence type="ECO:0000256" key="1">
    <source>
        <dbReference type="ARBA" id="ARBA00005652"/>
    </source>
</evidence>
<evidence type="ECO:0000256" key="5">
    <source>
        <dbReference type="RuleBase" id="RU000509"/>
    </source>
</evidence>
<keyword evidence="8" id="KW-1185">Reference proteome</keyword>
<dbReference type="Gene3D" id="3.20.20.80">
    <property type="entry name" value="Glycosidases"/>
    <property type="match status" value="1"/>
</dbReference>
<keyword evidence="5" id="KW-0378">Hydrolase</keyword>
<reference evidence="7 8" key="1">
    <citation type="submission" date="2021-07" db="EMBL/GenBank/DDBJ databases">
        <title>The Aristolochia fimbriata genome: insights into angiosperm evolution, floral development and chemical biosynthesis.</title>
        <authorList>
            <person name="Jiao Y."/>
        </authorList>
    </citation>
    <scope>NUCLEOTIDE SEQUENCE [LARGE SCALE GENOMIC DNA]</scope>
    <source>
        <strain evidence="7">IBCAS-2021</strain>
        <tissue evidence="7">Leaf</tissue>
    </source>
</reference>
<comment type="catalytic activity">
    <reaction evidence="5">
        <text>Hydrolysis of (1-&gt;4)-alpha-D-glucosidic linkages in polysaccharides so as to remove successive maltose units from the non-reducing ends of the chains.</text>
        <dbReference type="EC" id="3.2.1.2"/>
    </reaction>
</comment>
<keyword evidence="2 5" id="KW-0119">Carbohydrate metabolism</keyword>
<dbReference type="AlphaFoldDB" id="A0AAV7F8Q5"/>
<dbReference type="EMBL" id="JAINDJ010000002">
    <property type="protein sequence ID" value="KAG9457575.1"/>
    <property type="molecule type" value="Genomic_DNA"/>
</dbReference>
<evidence type="ECO:0000313" key="8">
    <source>
        <dbReference type="Proteomes" id="UP000825729"/>
    </source>
</evidence>
<sequence>MEVLAVGCSQTNVAKSELPLRKLGFCETKQISVFSNRVGYDLRRGLRGNSLRVALKTIRSELKTYEASDRKKTLEKSVDHVKLFVGLPVDSVSDCNNLNHTKAIAAGLKALKLLGVQGVEVPVWWGIVEKEAQGEYDWSAYLTLVEMIRGAGLKLRISLCFHASGDPVIPLPQWVSRAGEAQPDIFFTDRSGRRYKGCLSLSVDDLPVLDGRTPMQVYEGFLQSFQSSFSAFLGSTITDVSVSLGPDGELRYPSFPSSSKSSDRFSGVGEFQCYDKHMLGQLKEHADSYGNPLWGLSGPHDAPTYNDLPESNGFCKGNGGSWETPYGDFFLSWYSERLLSHGHRLLSLASSTLGSSSVSVSGKVPLLYSWYNTRARPAELTAGYYNTASRDGYEAMAQMFAKNSCKLLLPGMELSHQNVAKGTQSCPDALLSQIAKTFERHGVEISGENYSPVARASGSFGNIKNRVMNSSPSVGSFTYQRMGAYFFSPEHFPLFTEFARSLNRWELHLDDLPGLETISSRPSSEKGKDLQMQTA</sequence>
<proteinExistence type="inferred from homology"/>
<dbReference type="GO" id="GO:0016161">
    <property type="term" value="F:beta-amylase activity"/>
    <property type="evidence" value="ECO:0007669"/>
    <property type="project" value="UniProtKB-EC"/>
</dbReference>
<dbReference type="InterPro" id="IPR017853">
    <property type="entry name" value="GH"/>
</dbReference>
<dbReference type="PRINTS" id="PR00750">
    <property type="entry name" value="BETAAMYLASE"/>
</dbReference>
<evidence type="ECO:0000256" key="2">
    <source>
        <dbReference type="ARBA" id="ARBA00023277"/>
    </source>
</evidence>
<dbReference type="Proteomes" id="UP000825729">
    <property type="component" value="Unassembled WGS sequence"/>
</dbReference>
<evidence type="ECO:0000256" key="6">
    <source>
        <dbReference type="SAM" id="MobiDB-lite"/>
    </source>
</evidence>
<keyword evidence="3 5" id="KW-0624">Polysaccharide degradation</keyword>
<gene>
    <name evidence="7" type="ORF">H6P81_002083</name>
</gene>
<dbReference type="Pfam" id="PF01373">
    <property type="entry name" value="Glyco_hydro_14"/>
    <property type="match status" value="1"/>
</dbReference>
<comment type="similarity">
    <text evidence="1 5">Belongs to the glycosyl hydrolase 14 family.</text>
</comment>